<dbReference type="SMR" id="A0A7I8XLZ1"/>
<organism evidence="2 3">
    <name type="scientific">Bursaphelenchus xylophilus</name>
    <name type="common">Pinewood nematode worm</name>
    <name type="synonym">Aphelenchoides xylophilus</name>
    <dbReference type="NCBI Taxonomy" id="6326"/>
    <lineage>
        <taxon>Eukaryota</taxon>
        <taxon>Metazoa</taxon>
        <taxon>Ecdysozoa</taxon>
        <taxon>Nematoda</taxon>
        <taxon>Chromadorea</taxon>
        <taxon>Rhabditida</taxon>
        <taxon>Tylenchina</taxon>
        <taxon>Tylenchomorpha</taxon>
        <taxon>Aphelenchoidea</taxon>
        <taxon>Aphelenchoididae</taxon>
        <taxon>Bursaphelenchus</taxon>
    </lineage>
</organism>
<evidence type="ECO:0000256" key="1">
    <source>
        <dbReference type="SAM" id="MobiDB-lite"/>
    </source>
</evidence>
<dbReference type="PANTHER" id="PTHR23312">
    <property type="entry name" value="ARMC5 ARMADILLO REPEAT-CONTAINING -RELATED"/>
    <property type="match status" value="1"/>
</dbReference>
<dbReference type="EMBL" id="CAJFCV020000001">
    <property type="protein sequence ID" value="CAG9090126.1"/>
    <property type="molecule type" value="Genomic_DNA"/>
</dbReference>
<accession>A0A7I8XLZ1</accession>
<keyword evidence="3" id="KW-1185">Reference proteome</keyword>
<dbReference type="GO" id="GO:0009653">
    <property type="term" value="P:anatomical structure morphogenesis"/>
    <property type="evidence" value="ECO:0007669"/>
    <property type="project" value="TreeGrafter"/>
</dbReference>
<feature type="region of interest" description="Disordered" evidence="1">
    <location>
        <begin position="415"/>
        <end position="493"/>
    </location>
</feature>
<dbReference type="GO" id="GO:0005829">
    <property type="term" value="C:cytosol"/>
    <property type="evidence" value="ECO:0007669"/>
    <property type="project" value="TreeGrafter"/>
</dbReference>
<dbReference type="OrthoDB" id="5820640at2759"/>
<feature type="compositionally biased region" description="Low complexity" evidence="1">
    <location>
        <begin position="428"/>
        <end position="476"/>
    </location>
</feature>
<reference evidence="2" key="1">
    <citation type="submission" date="2020-09" db="EMBL/GenBank/DDBJ databases">
        <authorList>
            <person name="Kikuchi T."/>
        </authorList>
    </citation>
    <scope>NUCLEOTIDE SEQUENCE</scope>
    <source>
        <strain evidence="2">Ka4C1</strain>
    </source>
</reference>
<proteinExistence type="predicted"/>
<dbReference type="PANTHER" id="PTHR23312:SF8">
    <property type="entry name" value="ARMADILLO REPEAT-CONTAINING PROTEIN 5"/>
    <property type="match status" value="1"/>
</dbReference>
<dbReference type="Proteomes" id="UP000659654">
    <property type="component" value="Unassembled WGS sequence"/>
</dbReference>
<dbReference type="InterPro" id="IPR011989">
    <property type="entry name" value="ARM-like"/>
</dbReference>
<dbReference type="Proteomes" id="UP000582659">
    <property type="component" value="Unassembled WGS sequence"/>
</dbReference>
<sequence>MPPKPSTSAQVLVEETKKVLKEKNVVKFHQIITKLKKKCSTKAAVLEFFQENLSCYHVLLNAMDILMSGGWKLNDSPLGTVMCKELISLIANLCHFTVTAAVELRKLNGTNFSSNSLRLLESALGFRNDSILKASLLRLLSNLADYRETCSLVTLHSSLLDKIAYMLNDTEKIIYEASIRVIKQLSRHRSCVKHVVMSNSAYYMGVRIKQLPQGDIIDDVNILSTMELLSKSTYIRDFGRQLAQSTCNEALMNILYSEIKEDKDDLLKRWKSLIVFLAKYSFQMREMFNQRVIEEVVQKGVLDKYLCSFLISFTVEPYGRSALRLGGGIDLILERMTSIKSLKEQSEIVASFKNFIHHSPGLSWICHKSQLMELCLKLMEEVLQDNVVEHKIEGEAEDQLEAAVRGEYDSRLYPYETSARKPPLPSTYRNSSYSPPQNYSPANSPLYPTSPMSMSSLSPLSSPPSSSRDHSPSPASYFGYASNDESPSTKEPEDKRITIINDCMWLYRFISHDDTQLDCLIQPNVLRGFIRYLGKSPSINDKLAHTLKCVARVRLHIANLLEIRFPYLLVFELIRRPCLSTRFARICSECAEKSRYGFEILNDFVNEVDSSFGMGVLNMQISSMEQKTHLYGLLNGLLLLKSSERRSRFSERVKPLEGIFEYLKQCLENETEKDIEENELIKDVLAVLGLLVSRRYLSKVIGKVEGTHEHEGECQLLEAEEGEPQVIFESSSGEVLKKVKKEYLKTTRGYFQGLVDHSFVENASETINFKVDLDEEEYDQKEFITFIHYLSGCRDSDCVKVDDVKTCVSLLHMADKYLCTELSEQILRTDGIARKLIDGTSFLDFLPVILSSWLYRDRFGDILSLVFLKFSTTSQQIEALKALAANSVSIQLFLDLLKSFVSNVQHTNRPAIAWDF</sequence>
<evidence type="ECO:0000313" key="3">
    <source>
        <dbReference type="Proteomes" id="UP000659654"/>
    </source>
</evidence>
<name>A0A7I8XLZ1_BURXY</name>
<dbReference type="EMBL" id="CAJFDI010000001">
    <property type="protein sequence ID" value="CAD5212264.1"/>
    <property type="molecule type" value="Genomic_DNA"/>
</dbReference>
<evidence type="ECO:0000313" key="2">
    <source>
        <dbReference type="EMBL" id="CAD5212264.1"/>
    </source>
</evidence>
<comment type="caution">
    <text evidence="2">The sequence shown here is derived from an EMBL/GenBank/DDBJ whole genome shotgun (WGS) entry which is preliminary data.</text>
</comment>
<dbReference type="AlphaFoldDB" id="A0A7I8XLZ1"/>
<dbReference type="Gene3D" id="1.25.10.10">
    <property type="entry name" value="Leucine-rich Repeat Variant"/>
    <property type="match status" value="1"/>
</dbReference>
<dbReference type="InterPro" id="IPR016024">
    <property type="entry name" value="ARM-type_fold"/>
</dbReference>
<dbReference type="SUPFAM" id="SSF48371">
    <property type="entry name" value="ARM repeat"/>
    <property type="match status" value="1"/>
</dbReference>
<protein>
    <submittedName>
        <fullName evidence="2">(pine wood nematode) hypothetical protein</fullName>
    </submittedName>
</protein>
<gene>
    <name evidence="2" type="ORF">BXYJ_LOCUS2833</name>
</gene>